<dbReference type="RefSeq" id="WP_138640793.1">
    <property type="nucleotide sequence ID" value="NZ_VCKZ01000373.1"/>
</dbReference>
<feature type="domain" description="Flavin reductase like" evidence="3">
    <location>
        <begin position="26"/>
        <end position="166"/>
    </location>
</feature>
<dbReference type="GO" id="GO:0006208">
    <property type="term" value="P:pyrimidine nucleobase catabolic process"/>
    <property type="evidence" value="ECO:0007669"/>
    <property type="project" value="TreeGrafter"/>
</dbReference>
<dbReference type="InterPro" id="IPR050268">
    <property type="entry name" value="NADH-dep_flavin_reductase"/>
</dbReference>
<dbReference type="Gene3D" id="2.30.110.10">
    <property type="entry name" value="Electron Transport, Fmn-binding Protein, Chain A"/>
    <property type="match status" value="1"/>
</dbReference>
<proteinExistence type="predicted"/>
<evidence type="ECO:0000256" key="1">
    <source>
        <dbReference type="ARBA" id="ARBA00023002"/>
    </source>
</evidence>
<evidence type="ECO:0000256" key="2">
    <source>
        <dbReference type="SAM" id="MobiDB-lite"/>
    </source>
</evidence>
<dbReference type="OrthoDB" id="9792858at2"/>
<organism evidence="4 5">
    <name type="scientific">Actinomadura geliboluensis</name>
    <dbReference type="NCBI Taxonomy" id="882440"/>
    <lineage>
        <taxon>Bacteria</taxon>
        <taxon>Bacillati</taxon>
        <taxon>Actinomycetota</taxon>
        <taxon>Actinomycetes</taxon>
        <taxon>Streptosporangiales</taxon>
        <taxon>Thermomonosporaceae</taxon>
        <taxon>Actinomadura</taxon>
    </lineage>
</organism>
<dbReference type="EMBL" id="VCKZ01000373">
    <property type="protein sequence ID" value="TMR29634.1"/>
    <property type="molecule type" value="Genomic_DNA"/>
</dbReference>
<dbReference type="PANTHER" id="PTHR30466">
    <property type="entry name" value="FLAVIN REDUCTASE"/>
    <property type="match status" value="1"/>
</dbReference>
<feature type="region of interest" description="Disordered" evidence="2">
    <location>
        <begin position="170"/>
        <end position="199"/>
    </location>
</feature>
<evidence type="ECO:0000313" key="5">
    <source>
        <dbReference type="Proteomes" id="UP000305238"/>
    </source>
</evidence>
<accession>A0A5S4GAU7</accession>
<dbReference type="InterPro" id="IPR012349">
    <property type="entry name" value="Split_barrel_FMN-bd"/>
</dbReference>
<dbReference type="SMART" id="SM00903">
    <property type="entry name" value="Flavin_Reduct"/>
    <property type="match status" value="1"/>
</dbReference>
<keyword evidence="5" id="KW-1185">Reference proteome</keyword>
<gene>
    <name evidence="4" type="ORF">ETD96_35160</name>
</gene>
<dbReference type="GO" id="GO:0010181">
    <property type="term" value="F:FMN binding"/>
    <property type="evidence" value="ECO:0007669"/>
    <property type="project" value="InterPro"/>
</dbReference>
<dbReference type="PANTHER" id="PTHR30466:SF1">
    <property type="entry name" value="FMN REDUCTASE (NADH) RUTF"/>
    <property type="match status" value="1"/>
</dbReference>
<dbReference type="Pfam" id="PF01613">
    <property type="entry name" value="Flavin_Reduct"/>
    <property type="match status" value="1"/>
</dbReference>
<protein>
    <submittedName>
        <fullName evidence="4">Flavin reductase family protein</fullName>
    </submittedName>
</protein>
<name>A0A5S4GAU7_9ACTN</name>
<dbReference type="GO" id="GO:0042602">
    <property type="term" value="F:riboflavin reductase (NADPH) activity"/>
    <property type="evidence" value="ECO:0007669"/>
    <property type="project" value="TreeGrafter"/>
</dbReference>
<evidence type="ECO:0000259" key="3">
    <source>
        <dbReference type="SMART" id="SM00903"/>
    </source>
</evidence>
<sequence>MPHTIHPVQRPQAVKFADVSLLRRTLRRHAAGVTIITVPGPAGFTATSFTSVSLEPALVSFCVATIASVTQAVQQAERFAVHLLGSHDSLLADRFARSGVDRFAGTACLQEPDGLPILTVVPAWLSARVVARYAAGDHVLVIGEVDNGGVRNEAPGLVRHDGAYARAVELSPQPAQVQSRKSPEPVMADAPSDLEQRRA</sequence>
<keyword evidence="1" id="KW-0560">Oxidoreductase</keyword>
<dbReference type="Proteomes" id="UP000305238">
    <property type="component" value="Unassembled WGS sequence"/>
</dbReference>
<dbReference type="InterPro" id="IPR002563">
    <property type="entry name" value="Flavin_Rdtase-like_dom"/>
</dbReference>
<comment type="caution">
    <text evidence="4">The sequence shown here is derived from an EMBL/GenBank/DDBJ whole genome shotgun (WGS) entry which is preliminary data.</text>
</comment>
<evidence type="ECO:0000313" key="4">
    <source>
        <dbReference type="EMBL" id="TMR29634.1"/>
    </source>
</evidence>
<dbReference type="SUPFAM" id="SSF50475">
    <property type="entry name" value="FMN-binding split barrel"/>
    <property type="match status" value="1"/>
</dbReference>
<dbReference type="AlphaFoldDB" id="A0A5S4GAU7"/>
<reference evidence="4 5" key="1">
    <citation type="submission" date="2019-05" db="EMBL/GenBank/DDBJ databases">
        <title>Draft genome sequence of Actinomadura geliboluensis A8036.</title>
        <authorList>
            <person name="Saricaoglu S."/>
            <person name="Isik K."/>
        </authorList>
    </citation>
    <scope>NUCLEOTIDE SEQUENCE [LARGE SCALE GENOMIC DNA]</scope>
    <source>
        <strain evidence="4 5">A8036</strain>
    </source>
</reference>